<dbReference type="Pfam" id="PF10536">
    <property type="entry name" value="PMD"/>
    <property type="match status" value="1"/>
</dbReference>
<keyword evidence="3" id="KW-1185">Reference proteome</keyword>
<reference evidence="2 3" key="1">
    <citation type="submission" date="2019-01" db="EMBL/GenBank/DDBJ databases">
        <title>Sequencing of cultivated peanut Arachis hypogaea provides insights into genome evolution and oil improvement.</title>
        <authorList>
            <person name="Chen X."/>
        </authorList>
    </citation>
    <scope>NUCLEOTIDE SEQUENCE [LARGE SCALE GENOMIC DNA]</scope>
    <source>
        <strain evidence="3">cv. Fuhuasheng</strain>
        <tissue evidence="2">Leaves</tissue>
    </source>
</reference>
<evidence type="ECO:0000313" key="3">
    <source>
        <dbReference type="Proteomes" id="UP000289738"/>
    </source>
</evidence>
<proteinExistence type="predicted"/>
<dbReference type="PANTHER" id="PTHR46033:SF8">
    <property type="entry name" value="PROTEIN MAINTENANCE OF MERISTEMS-LIKE"/>
    <property type="match status" value="1"/>
</dbReference>
<dbReference type="Proteomes" id="UP000289738">
    <property type="component" value="Chromosome B08"/>
</dbReference>
<evidence type="ECO:0000259" key="1">
    <source>
        <dbReference type="Pfam" id="PF10536"/>
    </source>
</evidence>
<dbReference type="AlphaFoldDB" id="A0A444Y2M4"/>
<sequence length="310" mass="35728">MEGEAVSVQRYKKLWEFRFSQKRFVTGYGVVNYKSGIFVHWKYLPLLRDFSQILKFSWGSAFLAHMYRSLCQTSRYDCKDMDGPMALLLVRRLDDLPLDAFVWDTYSPNRVAPHVIPFDINNGANLLSATVPLICFEAVEWHPTDRIRRQFGFHQDPPVEAIKLGVSHNIVLTSPKNKNWGVEHAVNMLTTFNHPTRTWTGILVNSMITCGSLSLLSKRKNINKNNHISKNNNLSKNNHLNNKDHLGKNNDWVPNHLGRTLYRCQWLTLFPDDCLWMRGIHREPIMSILGEELLLIQLGVSTEGLDVAKV</sequence>
<protein>
    <recommendedName>
        <fullName evidence="1">Aminotransferase-like plant mobile domain-containing protein</fullName>
    </recommendedName>
</protein>
<dbReference type="EMBL" id="SDMP01000018">
    <property type="protein sequence ID" value="RYQ96139.1"/>
    <property type="molecule type" value="Genomic_DNA"/>
</dbReference>
<dbReference type="InterPro" id="IPR019557">
    <property type="entry name" value="AminoTfrase-like_pln_mobile"/>
</dbReference>
<dbReference type="PANTHER" id="PTHR46033">
    <property type="entry name" value="PROTEIN MAIN-LIKE 2"/>
    <property type="match status" value="1"/>
</dbReference>
<accession>A0A444Y2M4</accession>
<comment type="caution">
    <text evidence="2">The sequence shown here is derived from an EMBL/GenBank/DDBJ whole genome shotgun (WGS) entry which is preliminary data.</text>
</comment>
<dbReference type="GO" id="GO:0010073">
    <property type="term" value="P:meristem maintenance"/>
    <property type="evidence" value="ECO:0007669"/>
    <property type="project" value="InterPro"/>
</dbReference>
<gene>
    <name evidence="2" type="ORF">Ahy_B08g091690</name>
</gene>
<evidence type="ECO:0000313" key="2">
    <source>
        <dbReference type="EMBL" id="RYQ96139.1"/>
    </source>
</evidence>
<organism evidence="2 3">
    <name type="scientific">Arachis hypogaea</name>
    <name type="common">Peanut</name>
    <dbReference type="NCBI Taxonomy" id="3818"/>
    <lineage>
        <taxon>Eukaryota</taxon>
        <taxon>Viridiplantae</taxon>
        <taxon>Streptophyta</taxon>
        <taxon>Embryophyta</taxon>
        <taxon>Tracheophyta</taxon>
        <taxon>Spermatophyta</taxon>
        <taxon>Magnoliopsida</taxon>
        <taxon>eudicotyledons</taxon>
        <taxon>Gunneridae</taxon>
        <taxon>Pentapetalae</taxon>
        <taxon>rosids</taxon>
        <taxon>fabids</taxon>
        <taxon>Fabales</taxon>
        <taxon>Fabaceae</taxon>
        <taxon>Papilionoideae</taxon>
        <taxon>50 kb inversion clade</taxon>
        <taxon>dalbergioids sensu lato</taxon>
        <taxon>Dalbergieae</taxon>
        <taxon>Pterocarpus clade</taxon>
        <taxon>Arachis</taxon>
    </lineage>
</organism>
<feature type="domain" description="Aminotransferase-like plant mobile" evidence="1">
    <location>
        <begin position="91"/>
        <end position="161"/>
    </location>
</feature>
<dbReference type="InterPro" id="IPR044824">
    <property type="entry name" value="MAIN-like"/>
</dbReference>
<name>A0A444Y2M4_ARAHY</name>